<sequence>MLGGCWIPEFSEDEEDDDHIKEFISSEQSDLGLHIDGEDNGASEVPETIFEILMAERDAVGGSFWFITHSKIKTKFKSD</sequence>
<comment type="caution">
    <text evidence="1">The sequence shown here is derived from an EMBL/GenBank/DDBJ whole genome shotgun (WGS) entry which is preliminary data.</text>
</comment>
<dbReference type="Proteomes" id="UP001151760">
    <property type="component" value="Unassembled WGS sequence"/>
</dbReference>
<reference evidence="1" key="2">
    <citation type="submission" date="2022-01" db="EMBL/GenBank/DDBJ databases">
        <authorList>
            <person name="Yamashiro T."/>
            <person name="Shiraishi A."/>
            <person name="Satake H."/>
            <person name="Nakayama K."/>
        </authorList>
    </citation>
    <scope>NUCLEOTIDE SEQUENCE</scope>
</reference>
<gene>
    <name evidence="1" type="ORF">Tco_1057030</name>
</gene>
<proteinExistence type="predicted"/>
<evidence type="ECO:0000313" key="1">
    <source>
        <dbReference type="EMBL" id="GJT82688.1"/>
    </source>
</evidence>
<dbReference type="EMBL" id="BQNB010019191">
    <property type="protein sequence ID" value="GJT82688.1"/>
    <property type="molecule type" value="Genomic_DNA"/>
</dbReference>
<accession>A0ABQ5H6B9</accession>
<evidence type="ECO:0000313" key="2">
    <source>
        <dbReference type="Proteomes" id="UP001151760"/>
    </source>
</evidence>
<name>A0ABQ5H6B9_9ASTR</name>
<keyword evidence="2" id="KW-1185">Reference proteome</keyword>
<organism evidence="1 2">
    <name type="scientific">Tanacetum coccineum</name>
    <dbReference type="NCBI Taxonomy" id="301880"/>
    <lineage>
        <taxon>Eukaryota</taxon>
        <taxon>Viridiplantae</taxon>
        <taxon>Streptophyta</taxon>
        <taxon>Embryophyta</taxon>
        <taxon>Tracheophyta</taxon>
        <taxon>Spermatophyta</taxon>
        <taxon>Magnoliopsida</taxon>
        <taxon>eudicotyledons</taxon>
        <taxon>Gunneridae</taxon>
        <taxon>Pentapetalae</taxon>
        <taxon>asterids</taxon>
        <taxon>campanulids</taxon>
        <taxon>Asterales</taxon>
        <taxon>Asteraceae</taxon>
        <taxon>Asteroideae</taxon>
        <taxon>Anthemideae</taxon>
        <taxon>Anthemidinae</taxon>
        <taxon>Tanacetum</taxon>
    </lineage>
</organism>
<reference evidence="1" key="1">
    <citation type="journal article" date="2022" name="Int. J. Mol. Sci.">
        <title>Draft Genome of Tanacetum Coccineum: Genomic Comparison of Closely Related Tanacetum-Family Plants.</title>
        <authorList>
            <person name="Yamashiro T."/>
            <person name="Shiraishi A."/>
            <person name="Nakayama K."/>
            <person name="Satake H."/>
        </authorList>
    </citation>
    <scope>NUCLEOTIDE SEQUENCE</scope>
</reference>
<protein>
    <submittedName>
        <fullName evidence="1">Uncharacterized protein</fullName>
    </submittedName>
</protein>